<dbReference type="EMBL" id="NWSH01002268">
    <property type="protein sequence ID" value="PCG68730.1"/>
    <property type="molecule type" value="Genomic_DNA"/>
</dbReference>
<feature type="region of interest" description="Disordered" evidence="1">
    <location>
        <begin position="232"/>
        <end position="346"/>
    </location>
</feature>
<feature type="region of interest" description="Disordered" evidence="1">
    <location>
        <begin position="78"/>
        <end position="109"/>
    </location>
</feature>
<organism evidence="2">
    <name type="scientific">Heliothis virescens</name>
    <name type="common">Tobacco budworm moth</name>
    <dbReference type="NCBI Taxonomy" id="7102"/>
    <lineage>
        <taxon>Eukaryota</taxon>
        <taxon>Metazoa</taxon>
        <taxon>Ecdysozoa</taxon>
        <taxon>Arthropoda</taxon>
        <taxon>Hexapoda</taxon>
        <taxon>Insecta</taxon>
        <taxon>Pterygota</taxon>
        <taxon>Neoptera</taxon>
        <taxon>Endopterygota</taxon>
        <taxon>Lepidoptera</taxon>
        <taxon>Glossata</taxon>
        <taxon>Ditrysia</taxon>
        <taxon>Noctuoidea</taxon>
        <taxon>Noctuidae</taxon>
        <taxon>Heliothinae</taxon>
        <taxon>Heliothis</taxon>
    </lineage>
</organism>
<reference evidence="2" key="1">
    <citation type="submission" date="2017-09" db="EMBL/GenBank/DDBJ databases">
        <title>Contemporary evolution of a Lepidopteran species, Heliothis virescens, in response to modern agricultural practices.</title>
        <authorList>
            <person name="Fritz M.L."/>
            <person name="Deyonke A.M."/>
            <person name="Papanicolaou A."/>
            <person name="Micinski S."/>
            <person name="Westbrook J."/>
            <person name="Gould F."/>
        </authorList>
    </citation>
    <scope>NUCLEOTIDE SEQUENCE [LARGE SCALE GENOMIC DNA]</scope>
    <source>
        <strain evidence="2">HvINT-</strain>
        <tissue evidence="2">Whole body</tissue>
    </source>
</reference>
<dbReference type="AlphaFoldDB" id="A0A2A4JBC3"/>
<feature type="region of interest" description="Disordered" evidence="1">
    <location>
        <begin position="1"/>
        <end position="49"/>
    </location>
</feature>
<feature type="compositionally biased region" description="Basic residues" evidence="1">
    <location>
        <begin position="252"/>
        <end position="263"/>
    </location>
</feature>
<feature type="region of interest" description="Disordered" evidence="1">
    <location>
        <begin position="168"/>
        <end position="189"/>
    </location>
</feature>
<feature type="compositionally biased region" description="Polar residues" evidence="1">
    <location>
        <begin position="79"/>
        <end position="88"/>
    </location>
</feature>
<evidence type="ECO:0000313" key="2">
    <source>
        <dbReference type="EMBL" id="PCG68730.1"/>
    </source>
</evidence>
<name>A0A2A4JBC3_HELVI</name>
<comment type="caution">
    <text evidence="2">The sequence shown here is derived from an EMBL/GenBank/DDBJ whole genome shotgun (WGS) entry which is preliminary data.</text>
</comment>
<sequence>MALCESQLDSALPPLKREESPGSEGSQSQTPEKKPKVEHNGEIFGLNQVPGSLPLAVDYRSPVSHFVPPELYAVRQRQETIATVETSEPPTPVKRKRGRPRVDKTSPEYLANLAARKQAKEMAAMMNNRTSESGEKRKRGRPRVDKTSPEYLARKRARELEALERKAKREYKRRGAGAKPSKPTLQLSTRIKKRQIPTNNKKIGVAMRKLPAKIGNTVRKVGDRKVIMRRAGKFIKRKDSAASSSAGETTPRTKRKYTKRTPSAKKDAKTRTNSAENSEQLGRKVGPTRPKISEQLGQKLGTTRPISLANSSEILGPTRPMVGPIRMNTRTNSAKKIGSAQPKNSD</sequence>
<feature type="compositionally biased region" description="Polar residues" evidence="1">
    <location>
        <begin position="300"/>
        <end position="313"/>
    </location>
</feature>
<feature type="compositionally biased region" description="Polar residues" evidence="1">
    <location>
        <begin position="271"/>
        <end position="280"/>
    </location>
</feature>
<feature type="region of interest" description="Disordered" evidence="1">
    <location>
        <begin position="125"/>
        <end position="156"/>
    </location>
</feature>
<proteinExistence type="predicted"/>
<evidence type="ECO:0000256" key="1">
    <source>
        <dbReference type="SAM" id="MobiDB-lite"/>
    </source>
</evidence>
<feature type="compositionally biased region" description="Basic and acidic residues" evidence="1">
    <location>
        <begin position="31"/>
        <end position="41"/>
    </location>
</feature>
<protein>
    <submittedName>
        <fullName evidence="2">Uncharacterized protein</fullName>
    </submittedName>
</protein>
<accession>A0A2A4JBC3</accession>
<gene>
    <name evidence="2" type="ORF">B5V51_4920</name>
</gene>